<protein>
    <submittedName>
        <fullName evidence="1">Uncharacterized protein</fullName>
    </submittedName>
</protein>
<reference evidence="1 2" key="1">
    <citation type="journal article" date="2024" name="BMC Genomics">
        <title>De novo assembly and annotation of Popillia japonica's genome with initial clues to its potential as an invasive pest.</title>
        <authorList>
            <person name="Cucini C."/>
            <person name="Boschi S."/>
            <person name="Funari R."/>
            <person name="Cardaioli E."/>
            <person name="Iannotti N."/>
            <person name="Marturano G."/>
            <person name="Paoli F."/>
            <person name="Bruttini M."/>
            <person name="Carapelli A."/>
            <person name="Frati F."/>
            <person name="Nardi F."/>
        </authorList>
    </citation>
    <scope>NUCLEOTIDE SEQUENCE [LARGE SCALE GENOMIC DNA]</scope>
    <source>
        <strain evidence="1">DMR45628</strain>
    </source>
</reference>
<accession>A0AAW1L4K5</accession>
<evidence type="ECO:0000313" key="1">
    <source>
        <dbReference type="EMBL" id="KAK9728330.1"/>
    </source>
</evidence>
<sequence length="102" mass="11646">MLYIIYSNRGEIFAIRLTDSNLHHNTVPPKDDIIGNARTEAHVPCRKSTVRSQPPPPTSSLLFFLLSIGIAEWKLRNQVTEYKIGKMKSISDFQFIPADYIL</sequence>
<dbReference type="AlphaFoldDB" id="A0AAW1L4K5"/>
<proteinExistence type="predicted"/>
<dbReference type="EMBL" id="JASPKY010000171">
    <property type="protein sequence ID" value="KAK9728330.1"/>
    <property type="molecule type" value="Genomic_DNA"/>
</dbReference>
<organism evidence="1 2">
    <name type="scientific">Popillia japonica</name>
    <name type="common">Japanese beetle</name>
    <dbReference type="NCBI Taxonomy" id="7064"/>
    <lineage>
        <taxon>Eukaryota</taxon>
        <taxon>Metazoa</taxon>
        <taxon>Ecdysozoa</taxon>
        <taxon>Arthropoda</taxon>
        <taxon>Hexapoda</taxon>
        <taxon>Insecta</taxon>
        <taxon>Pterygota</taxon>
        <taxon>Neoptera</taxon>
        <taxon>Endopterygota</taxon>
        <taxon>Coleoptera</taxon>
        <taxon>Polyphaga</taxon>
        <taxon>Scarabaeiformia</taxon>
        <taxon>Scarabaeidae</taxon>
        <taxon>Rutelinae</taxon>
        <taxon>Popillia</taxon>
    </lineage>
</organism>
<dbReference type="Proteomes" id="UP001458880">
    <property type="component" value="Unassembled WGS sequence"/>
</dbReference>
<gene>
    <name evidence="1" type="ORF">QE152_g18044</name>
</gene>
<name>A0AAW1L4K5_POPJA</name>
<evidence type="ECO:0000313" key="2">
    <source>
        <dbReference type="Proteomes" id="UP001458880"/>
    </source>
</evidence>
<comment type="caution">
    <text evidence="1">The sequence shown here is derived from an EMBL/GenBank/DDBJ whole genome shotgun (WGS) entry which is preliminary data.</text>
</comment>
<keyword evidence="2" id="KW-1185">Reference proteome</keyword>